<evidence type="ECO:0000256" key="7">
    <source>
        <dbReference type="ARBA" id="ARBA00023136"/>
    </source>
</evidence>
<dbReference type="STRING" id="451379.A0A158R624"/>
<keyword evidence="3" id="KW-1003">Cell membrane</keyword>
<keyword evidence="4" id="KW-0488">Methylation</keyword>
<dbReference type="PROSITE" id="PS51420">
    <property type="entry name" value="RHO"/>
    <property type="match status" value="1"/>
</dbReference>
<dbReference type="GO" id="GO:0005525">
    <property type="term" value="F:GTP binding"/>
    <property type="evidence" value="ECO:0007669"/>
    <property type="project" value="UniProtKB-KW"/>
</dbReference>
<dbReference type="InterPro" id="IPR003578">
    <property type="entry name" value="Small_GTPase_Rho"/>
</dbReference>
<dbReference type="SMART" id="SM00175">
    <property type="entry name" value="RAB"/>
    <property type="match status" value="1"/>
</dbReference>
<evidence type="ECO:0000256" key="6">
    <source>
        <dbReference type="ARBA" id="ARBA00023134"/>
    </source>
</evidence>
<dbReference type="GO" id="GO:0005886">
    <property type="term" value="C:plasma membrane"/>
    <property type="evidence" value="ECO:0007669"/>
    <property type="project" value="UniProtKB-SubCell"/>
</dbReference>
<dbReference type="InterPro" id="IPR027417">
    <property type="entry name" value="P-loop_NTPase"/>
</dbReference>
<dbReference type="SUPFAM" id="SSF52540">
    <property type="entry name" value="P-loop containing nucleoside triphosphate hydrolases"/>
    <property type="match status" value="1"/>
</dbReference>
<dbReference type="PRINTS" id="PR00449">
    <property type="entry name" value="RASTRNSFRMNG"/>
</dbReference>
<dbReference type="PROSITE" id="PS51419">
    <property type="entry name" value="RAB"/>
    <property type="match status" value="1"/>
</dbReference>
<dbReference type="NCBIfam" id="TIGR00231">
    <property type="entry name" value="small_GTP"/>
    <property type="match status" value="1"/>
</dbReference>
<dbReference type="InterPro" id="IPR005225">
    <property type="entry name" value="Small_GTP-bd"/>
</dbReference>
<sequence length="212" mass="23948">MSNPIRKKLVIVGDGSCGKTSLLIRFCKDEFNENYVPTVFETYVADITFRNKTNPLSATKSANFLYKLQVELALWDTAGQEDYDRLRPLSYPDTDIFLLCFAVDSLDSLENVTEKWLPEIRHYCPSVPIVMAGLKKDVRSLITPSNTLPNGKTKLITFDQGFCVSQIIHANSYCECSARTCEGVREVFEKCVEAALQTSKQRSKHRISCSLL</sequence>
<proteinExistence type="inferred from homology"/>
<evidence type="ECO:0000256" key="4">
    <source>
        <dbReference type="ARBA" id="ARBA00022481"/>
    </source>
</evidence>
<dbReference type="SMART" id="SM00174">
    <property type="entry name" value="RHO"/>
    <property type="match status" value="1"/>
</dbReference>
<dbReference type="Proteomes" id="UP000046393">
    <property type="component" value="Unplaced"/>
</dbReference>
<accession>A0A158R624</accession>
<evidence type="ECO:0000256" key="1">
    <source>
        <dbReference type="ARBA" id="ARBA00004342"/>
    </source>
</evidence>
<evidence type="ECO:0000256" key="8">
    <source>
        <dbReference type="ARBA" id="ARBA00023288"/>
    </source>
</evidence>
<dbReference type="AlphaFoldDB" id="A0A158R624"/>
<comment type="subcellular location">
    <subcellularLocation>
        <location evidence="1">Cell membrane</location>
        <topology evidence="1">Lipid-anchor</topology>
        <orientation evidence="1">Cytoplasmic side</orientation>
    </subcellularLocation>
</comment>
<dbReference type="GO" id="GO:0007264">
    <property type="term" value="P:small GTPase-mediated signal transduction"/>
    <property type="evidence" value="ECO:0007669"/>
    <property type="project" value="InterPro"/>
</dbReference>
<keyword evidence="10" id="KW-1185">Reference proteome</keyword>
<dbReference type="FunFam" id="3.40.50.300:FF:000983">
    <property type="entry name" value="Rho family GTPase"/>
    <property type="match status" value="1"/>
</dbReference>
<dbReference type="GO" id="GO:0003924">
    <property type="term" value="F:GTPase activity"/>
    <property type="evidence" value="ECO:0007669"/>
    <property type="project" value="InterPro"/>
</dbReference>
<dbReference type="Gene3D" id="3.40.50.300">
    <property type="entry name" value="P-loop containing nucleotide triphosphate hydrolases"/>
    <property type="match status" value="1"/>
</dbReference>
<evidence type="ECO:0000256" key="5">
    <source>
        <dbReference type="ARBA" id="ARBA00022741"/>
    </source>
</evidence>
<keyword evidence="7" id="KW-0472">Membrane</keyword>
<reference evidence="11" key="1">
    <citation type="submission" date="2016-04" db="UniProtKB">
        <authorList>
            <consortium name="WormBaseParasite"/>
        </authorList>
    </citation>
    <scope>IDENTIFICATION</scope>
</reference>
<dbReference type="SMART" id="SM00173">
    <property type="entry name" value="RAS"/>
    <property type="match status" value="1"/>
</dbReference>
<comment type="similarity">
    <text evidence="2">Belongs to the small GTPase superfamily. Rho family.</text>
</comment>
<evidence type="ECO:0000313" key="10">
    <source>
        <dbReference type="Proteomes" id="UP000046393"/>
    </source>
</evidence>
<keyword evidence="6" id="KW-0342">GTP-binding</keyword>
<dbReference type="InterPro" id="IPR001806">
    <property type="entry name" value="Small_GTPase"/>
</dbReference>
<keyword evidence="5" id="KW-0547">Nucleotide-binding</keyword>
<evidence type="ECO:0000256" key="3">
    <source>
        <dbReference type="ARBA" id="ARBA00022475"/>
    </source>
</evidence>
<dbReference type="Pfam" id="PF00071">
    <property type="entry name" value="Ras"/>
    <property type="match status" value="1"/>
</dbReference>
<keyword evidence="8" id="KW-0449">Lipoprotein</keyword>
<dbReference type="PANTHER" id="PTHR24072">
    <property type="entry name" value="RHO FAMILY GTPASE"/>
    <property type="match status" value="1"/>
</dbReference>
<protein>
    <submittedName>
        <fullName evidence="11">Ras-like GTP-binding protein Rho1</fullName>
    </submittedName>
</protein>
<name>A0A158R624_9BILA</name>
<organism evidence="10 11">
    <name type="scientific">Syphacia muris</name>
    <dbReference type="NCBI Taxonomy" id="451379"/>
    <lineage>
        <taxon>Eukaryota</taxon>
        <taxon>Metazoa</taxon>
        <taxon>Ecdysozoa</taxon>
        <taxon>Nematoda</taxon>
        <taxon>Chromadorea</taxon>
        <taxon>Rhabditida</taxon>
        <taxon>Spirurina</taxon>
        <taxon>Oxyuridomorpha</taxon>
        <taxon>Oxyuroidea</taxon>
        <taxon>Oxyuridae</taxon>
        <taxon>Syphacia</taxon>
    </lineage>
</organism>
<evidence type="ECO:0000256" key="9">
    <source>
        <dbReference type="ARBA" id="ARBA00023289"/>
    </source>
</evidence>
<evidence type="ECO:0000313" key="11">
    <source>
        <dbReference type="WBParaSite" id="SMUV_0000916201-mRNA-1"/>
    </source>
</evidence>
<dbReference type="WBParaSite" id="SMUV_0000916201-mRNA-1">
    <property type="protein sequence ID" value="SMUV_0000916201-mRNA-1"/>
    <property type="gene ID" value="SMUV_0000916201"/>
</dbReference>
<dbReference type="PROSITE" id="PS51421">
    <property type="entry name" value="RAS"/>
    <property type="match status" value="1"/>
</dbReference>
<keyword evidence="9" id="KW-0636">Prenylation</keyword>
<evidence type="ECO:0000256" key="2">
    <source>
        <dbReference type="ARBA" id="ARBA00010142"/>
    </source>
</evidence>